<evidence type="ECO:0000256" key="2">
    <source>
        <dbReference type="ARBA" id="ARBA00001946"/>
    </source>
</evidence>
<evidence type="ECO:0000256" key="1">
    <source>
        <dbReference type="ARBA" id="ARBA00001936"/>
    </source>
</evidence>
<evidence type="ECO:0000256" key="7">
    <source>
        <dbReference type="ARBA" id="ARBA00022842"/>
    </source>
</evidence>
<evidence type="ECO:0000256" key="3">
    <source>
        <dbReference type="ARBA" id="ARBA00022722"/>
    </source>
</evidence>
<evidence type="ECO:0000256" key="5">
    <source>
        <dbReference type="ARBA" id="ARBA00022763"/>
    </source>
</evidence>
<comment type="cofactor">
    <cofactor evidence="2">
        <name>Mg(2+)</name>
        <dbReference type="ChEBI" id="CHEBI:18420"/>
    </cofactor>
</comment>
<dbReference type="Pfam" id="PF03372">
    <property type="entry name" value="Exo_endo_phos"/>
    <property type="match status" value="1"/>
</dbReference>
<evidence type="ECO:0000256" key="6">
    <source>
        <dbReference type="ARBA" id="ARBA00022801"/>
    </source>
</evidence>
<keyword evidence="4" id="KW-0479">Metal-binding</keyword>
<dbReference type="RefSeq" id="WP_135118722.1">
    <property type="nucleotide sequence ID" value="NZ_SPQZ01000001.1"/>
</dbReference>
<evidence type="ECO:0000256" key="8">
    <source>
        <dbReference type="ARBA" id="ARBA00023204"/>
    </source>
</evidence>
<dbReference type="Gene3D" id="3.60.10.10">
    <property type="entry name" value="Endonuclease/exonuclease/phosphatase"/>
    <property type="match status" value="1"/>
</dbReference>
<dbReference type="GO" id="GO:0006302">
    <property type="term" value="P:double-strand break repair"/>
    <property type="evidence" value="ECO:0007669"/>
    <property type="project" value="TreeGrafter"/>
</dbReference>
<protein>
    <submittedName>
        <fullName evidence="11">Hydrolase</fullName>
    </submittedName>
</protein>
<organism evidence="11 12">
    <name type="scientific">Orlajensenia leifsoniae</name>
    <dbReference type="NCBI Taxonomy" id="2561933"/>
    <lineage>
        <taxon>Bacteria</taxon>
        <taxon>Bacillati</taxon>
        <taxon>Actinomycetota</taxon>
        <taxon>Actinomycetes</taxon>
        <taxon>Micrococcales</taxon>
        <taxon>Microbacteriaceae</taxon>
        <taxon>Orlajensenia</taxon>
    </lineage>
</organism>
<proteinExistence type="predicted"/>
<accession>A0A4Y9R8S3</accession>
<feature type="compositionally biased region" description="Basic and acidic residues" evidence="9">
    <location>
        <begin position="268"/>
        <end position="298"/>
    </location>
</feature>
<keyword evidence="6 11" id="KW-0378">Hydrolase</keyword>
<dbReference type="Proteomes" id="UP000298127">
    <property type="component" value="Unassembled WGS sequence"/>
</dbReference>
<comment type="caution">
    <text evidence="11">The sequence shown here is derived from an EMBL/GenBank/DDBJ whole genome shotgun (WGS) entry which is preliminary data.</text>
</comment>
<keyword evidence="8" id="KW-0234">DNA repair</keyword>
<dbReference type="GO" id="GO:0005737">
    <property type="term" value="C:cytoplasm"/>
    <property type="evidence" value="ECO:0007669"/>
    <property type="project" value="TreeGrafter"/>
</dbReference>
<dbReference type="PANTHER" id="PTHR15822">
    <property type="entry name" value="TRAF AND TNF RECEPTOR-ASSOCIATED PROTEIN"/>
    <property type="match status" value="1"/>
</dbReference>
<dbReference type="GO" id="GO:0046872">
    <property type="term" value="F:metal ion binding"/>
    <property type="evidence" value="ECO:0007669"/>
    <property type="project" value="UniProtKB-KW"/>
</dbReference>
<dbReference type="PANTHER" id="PTHR15822:SF4">
    <property type="entry name" value="TYROSYL-DNA PHOSPHODIESTERASE 2"/>
    <property type="match status" value="1"/>
</dbReference>
<dbReference type="EMBL" id="SPQZ01000001">
    <property type="protein sequence ID" value="TFV99826.1"/>
    <property type="molecule type" value="Genomic_DNA"/>
</dbReference>
<comment type="cofactor">
    <cofactor evidence="1">
        <name>Mn(2+)</name>
        <dbReference type="ChEBI" id="CHEBI:29035"/>
    </cofactor>
</comment>
<feature type="region of interest" description="Disordered" evidence="9">
    <location>
        <begin position="266"/>
        <end position="316"/>
    </location>
</feature>
<dbReference type="SUPFAM" id="SSF56219">
    <property type="entry name" value="DNase I-like"/>
    <property type="match status" value="1"/>
</dbReference>
<sequence length="316" mass="34975">MKRIVTPDAVGSPAVGAVASPEVHLMTLNVRRRMAASVSPHDRWNRRAPLVSRLLSSERPTVLGIQEALPDQAVVVADALGDRYTCVGTGRDTDRRGERCEIHIDGDRMRFLDMRVHWLSGTPDVPGSRSFGNLLPRVAVQAEVEDLEVGSRFHVIVTHLDHLSEKSRRRSARLLREIARSLDGPVVVMGDFNGGRRSGVFAELTRDDVLVDTWGTAARRLSPEWGTYSRYRAPAAGGNRLDRILVSPSVHVDAAAINPVRFDGAAASDHEPVHAVVRWPEREPRPHPEPRPEPHPDPHPNPNPNPKPREDGDSPR</sequence>
<feature type="domain" description="Endonuclease/exonuclease/phosphatase" evidence="10">
    <location>
        <begin position="26"/>
        <end position="270"/>
    </location>
</feature>
<evidence type="ECO:0000313" key="12">
    <source>
        <dbReference type="Proteomes" id="UP000298127"/>
    </source>
</evidence>
<gene>
    <name evidence="11" type="ORF">E4M00_01045</name>
</gene>
<evidence type="ECO:0000259" key="10">
    <source>
        <dbReference type="Pfam" id="PF03372"/>
    </source>
</evidence>
<dbReference type="InterPro" id="IPR036691">
    <property type="entry name" value="Endo/exonu/phosph_ase_sf"/>
</dbReference>
<reference evidence="11 12" key="1">
    <citation type="journal article" date="2018" name="J. Microbiol.">
        <title>Leifsonia flava sp. nov., a novel actinobacterium isolated from the rhizosphere of Aquilegia viridiflora.</title>
        <authorList>
            <person name="Cai Y."/>
            <person name="Tao W.Z."/>
            <person name="Ma Y.J."/>
            <person name="Cheng J."/>
            <person name="Zhang M.Y."/>
            <person name="Zhang Y.X."/>
        </authorList>
    </citation>
    <scope>NUCLEOTIDE SEQUENCE [LARGE SCALE GENOMIC DNA]</scope>
    <source>
        <strain evidence="11 12">SYP-B2174</strain>
    </source>
</reference>
<dbReference type="GO" id="GO:0003697">
    <property type="term" value="F:single-stranded DNA binding"/>
    <property type="evidence" value="ECO:0007669"/>
    <property type="project" value="TreeGrafter"/>
</dbReference>
<feature type="compositionally biased region" description="Basic and acidic residues" evidence="9">
    <location>
        <begin position="307"/>
        <end position="316"/>
    </location>
</feature>
<evidence type="ECO:0000256" key="4">
    <source>
        <dbReference type="ARBA" id="ARBA00022723"/>
    </source>
</evidence>
<keyword evidence="3" id="KW-0540">Nuclease</keyword>
<dbReference type="AlphaFoldDB" id="A0A4Y9R8S3"/>
<keyword evidence="7" id="KW-0460">Magnesium</keyword>
<dbReference type="GO" id="GO:0004518">
    <property type="term" value="F:nuclease activity"/>
    <property type="evidence" value="ECO:0007669"/>
    <property type="project" value="UniProtKB-KW"/>
</dbReference>
<name>A0A4Y9R8S3_9MICO</name>
<evidence type="ECO:0000256" key="9">
    <source>
        <dbReference type="SAM" id="MobiDB-lite"/>
    </source>
</evidence>
<keyword evidence="12" id="KW-1185">Reference proteome</keyword>
<evidence type="ECO:0000313" key="11">
    <source>
        <dbReference type="EMBL" id="TFV99826.1"/>
    </source>
</evidence>
<keyword evidence="5" id="KW-0227">DNA damage</keyword>
<dbReference type="GO" id="GO:0070260">
    <property type="term" value="F:5'-tyrosyl-DNA phosphodiesterase activity"/>
    <property type="evidence" value="ECO:0007669"/>
    <property type="project" value="TreeGrafter"/>
</dbReference>
<dbReference type="InterPro" id="IPR051547">
    <property type="entry name" value="TDP2-like"/>
</dbReference>
<dbReference type="InterPro" id="IPR005135">
    <property type="entry name" value="Endo/exonuclease/phosphatase"/>
</dbReference>